<dbReference type="Proteomes" id="UP000323129">
    <property type="component" value="Unassembled WGS sequence"/>
</dbReference>
<keyword evidence="3" id="KW-1185">Reference proteome</keyword>
<protein>
    <submittedName>
        <fullName evidence="2">Uncharacterized protein</fullName>
    </submittedName>
</protein>
<gene>
    <name evidence="2" type="ORF">CJF24_21500</name>
</gene>
<dbReference type="RefSeq" id="WP_134320782.1">
    <property type="nucleotide sequence ID" value="NZ_NPKC01000109.1"/>
</dbReference>
<proteinExistence type="predicted"/>
<evidence type="ECO:0000313" key="3">
    <source>
        <dbReference type="Proteomes" id="UP000323129"/>
    </source>
</evidence>
<accession>A0ABY3MFS7</accession>
<evidence type="ECO:0000313" key="2">
    <source>
        <dbReference type="EMBL" id="TYD40024.1"/>
    </source>
</evidence>
<comment type="caution">
    <text evidence="2">The sequence shown here is derived from an EMBL/GenBank/DDBJ whole genome shotgun (WGS) entry which is preliminary data.</text>
</comment>
<evidence type="ECO:0000256" key="1">
    <source>
        <dbReference type="ARBA" id="ARBA00004328"/>
    </source>
</evidence>
<dbReference type="EMBL" id="NQMC01000124">
    <property type="protein sequence ID" value="TYD40024.1"/>
    <property type="molecule type" value="Genomic_DNA"/>
</dbReference>
<sequence>MATLLNSIAYKPSLKIAPDHVLIKNSVHQAIAKVSYSKNNPMFSVSQRTVLIEGMDNHNPLEVDHTGIAPSFYSTAKQFDKTKQYEVDNIFKLNGRLFKVEKKAIFATAVELKTAIISGNLTPIVSGIREGETLPPQTMTFNDVSVRGQAVLRQSAISASSELVEDLAAYGGSWDKVLEDTVIRPTINDLDREIVFTAMQIANKREAVDILPKQYISARNLYNMVELERQRVFTETGRPADTFICSGKVLALLLAGGQVEPVREVEVIETIIDSEDETETLTEENVIALPNRFISNSGVLFMACDLFKPDDEINLELDYFMAVAKVEDDEVGVAPLYLHHYIPDGDVVSLYEFADSKNFHPQVRASLRYGLITAPFYSDDKNQKIIWGDSPEFVKSMNGKSPLLSFTPINFDYGINHELH</sequence>
<dbReference type="Pfam" id="PF07068">
    <property type="entry name" value="Gp23"/>
    <property type="match status" value="1"/>
</dbReference>
<organism evidence="2 3">
    <name type="scientific">Aeromonas veronii</name>
    <dbReference type="NCBI Taxonomy" id="654"/>
    <lineage>
        <taxon>Bacteria</taxon>
        <taxon>Pseudomonadati</taxon>
        <taxon>Pseudomonadota</taxon>
        <taxon>Gammaproteobacteria</taxon>
        <taxon>Aeromonadales</taxon>
        <taxon>Aeromonadaceae</taxon>
        <taxon>Aeromonas</taxon>
    </lineage>
</organism>
<comment type="subcellular location">
    <subcellularLocation>
        <location evidence="1">Virion</location>
    </subcellularLocation>
</comment>
<dbReference type="InterPro" id="IPR010762">
    <property type="entry name" value="Gp23/Gp24_T4-like"/>
</dbReference>
<name>A0ABY3MFS7_AERVE</name>
<reference evidence="2 3" key="1">
    <citation type="submission" date="2017-08" db="EMBL/GenBank/DDBJ databases">
        <title>Aeromonas veronii bv sobria strain NS22 whole genome sequencing.</title>
        <authorList>
            <person name="Katharios P."/>
            <person name="Ha V.Q."/>
            <person name="Smyrli M."/>
        </authorList>
    </citation>
    <scope>NUCLEOTIDE SEQUENCE [LARGE SCALE GENOMIC DNA]</scope>
    <source>
        <strain evidence="2 3">NS22</strain>
    </source>
</reference>